<sequence length="197" mass="20592">GTLSAMDTSTGSPSVNDPIYVANGGGWTKTKPTGTDLIQIIGIIARVHGSQGIIVMVGAGRTNDVPNSYRFVALQAFGLSGGGGGLDIAQGVKKIGYRIPFDCTLTSIQMLSGDVGDIVIDIWSVDYATYNTATPRPAVGDSITSATPLTLSSADKVTDSTLTSWSINFTKGDIWWLNVDSVSGIKSISITPFVTRT</sequence>
<feature type="non-terminal residue" evidence="1">
    <location>
        <position position="1"/>
    </location>
</feature>
<dbReference type="EMBL" id="LAZR01015507">
    <property type="protein sequence ID" value="KKM10470.1"/>
    <property type="molecule type" value="Genomic_DNA"/>
</dbReference>
<gene>
    <name evidence="1" type="ORF">LCGC14_1721870</name>
</gene>
<dbReference type="AlphaFoldDB" id="A0A0F9HZW7"/>
<proteinExistence type="predicted"/>
<protein>
    <submittedName>
        <fullName evidence="1">Uncharacterized protein</fullName>
    </submittedName>
</protein>
<evidence type="ECO:0000313" key="1">
    <source>
        <dbReference type="EMBL" id="KKM10470.1"/>
    </source>
</evidence>
<reference evidence="1" key="1">
    <citation type="journal article" date="2015" name="Nature">
        <title>Complex archaea that bridge the gap between prokaryotes and eukaryotes.</title>
        <authorList>
            <person name="Spang A."/>
            <person name="Saw J.H."/>
            <person name="Jorgensen S.L."/>
            <person name="Zaremba-Niedzwiedzka K."/>
            <person name="Martijn J."/>
            <person name="Lind A.E."/>
            <person name="van Eijk R."/>
            <person name="Schleper C."/>
            <person name="Guy L."/>
            <person name="Ettema T.J."/>
        </authorList>
    </citation>
    <scope>NUCLEOTIDE SEQUENCE</scope>
</reference>
<accession>A0A0F9HZW7</accession>
<name>A0A0F9HZW7_9ZZZZ</name>
<comment type="caution">
    <text evidence="1">The sequence shown here is derived from an EMBL/GenBank/DDBJ whole genome shotgun (WGS) entry which is preliminary data.</text>
</comment>
<organism evidence="1">
    <name type="scientific">marine sediment metagenome</name>
    <dbReference type="NCBI Taxonomy" id="412755"/>
    <lineage>
        <taxon>unclassified sequences</taxon>
        <taxon>metagenomes</taxon>
        <taxon>ecological metagenomes</taxon>
    </lineage>
</organism>